<accession>A0A0A7LFW1</accession>
<keyword evidence="1" id="KW-0472">Membrane</keyword>
<proteinExistence type="predicted"/>
<protein>
    <submittedName>
        <fullName evidence="2">NADH dehydrogenase subunit 6</fullName>
    </submittedName>
</protein>
<reference evidence="2" key="1">
    <citation type="journal article" date="2014" name="Mar. Genomics">
        <title>Comparison of whole mitochondrial genome sequences from two clades of the invasive ascidian, Didemnum vexillum.</title>
        <authorList>
            <person name="Smith K.F."/>
            <person name="Abbott C.L."/>
            <person name="Saito Y."/>
            <person name="Fidler A.E."/>
        </authorList>
    </citation>
    <scope>NUCLEOTIDE SEQUENCE</scope>
    <source>
        <strain evidence="2">Clade B</strain>
    </source>
</reference>
<keyword evidence="2" id="KW-0496">Mitochondrion</keyword>
<evidence type="ECO:0000313" key="2">
    <source>
        <dbReference type="EMBL" id="AIZ58140.1"/>
    </source>
</evidence>
<keyword evidence="1" id="KW-0812">Transmembrane</keyword>
<keyword evidence="1" id="KW-1133">Transmembrane helix</keyword>
<name>A0A0A7LFW1_9ASCI</name>
<dbReference type="EMBL" id="KM259617">
    <property type="protein sequence ID" value="AIZ58140.1"/>
    <property type="molecule type" value="Genomic_DNA"/>
</dbReference>
<feature type="transmembrane region" description="Helical" evidence="1">
    <location>
        <begin position="48"/>
        <end position="73"/>
    </location>
</feature>
<sequence length="144" mass="17697">MLNFYDVFYIYMIFILMNQKNNILFLFWTTLILLMIMLNFYLNYGMGLVSILTGYIFIGGLLVFFMYSMLLFYNNFNYKKKKKGFLMFFVMFFLMMNNNTIMQININYSIMMLDFNNWFIFFSISFTFLYLIFLCFNISKEKFL</sequence>
<dbReference type="AlphaFoldDB" id="A0A0A7LFW1"/>
<feature type="transmembrane region" description="Helical" evidence="1">
    <location>
        <begin position="21"/>
        <end position="42"/>
    </location>
</feature>
<geneLocation type="mitochondrion" evidence="2"/>
<gene>
    <name evidence="2" type="primary">NAD6</name>
</gene>
<feature type="transmembrane region" description="Helical" evidence="1">
    <location>
        <begin position="118"/>
        <end position="138"/>
    </location>
</feature>
<feature type="transmembrane region" description="Helical" evidence="1">
    <location>
        <begin position="85"/>
        <end position="106"/>
    </location>
</feature>
<evidence type="ECO:0000256" key="1">
    <source>
        <dbReference type="SAM" id="Phobius"/>
    </source>
</evidence>
<organism evidence="2">
    <name type="scientific">Didemnum vexillum</name>
    <dbReference type="NCBI Taxonomy" id="516032"/>
    <lineage>
        <taxon>Eukaryota</taxon>
        <taxon>Metazoa</taxon>
        <taxon>Chordata</taxon>
        <taxon>Tunicata</taxon>
        <taxon>Ascidiacea</taxon>
        <taxon>Aplousobranchia</taxon>
        <taxon>Didemnidae</taxon>
        <taxon>Didemnum</taxon>
    </lineage>
</organism>